<dbReference type="Gene3D" id="3.50.30.10">
    <property type="entry name" value="Phosphohistidine domain"/>
    <property type="match status" value="1"/>
</dbReference>
<dbReference type="RefSeq" id="WP_225405310.1">
    <property type="nucleotide sequence ID" value="NZ_JAYJJR010000008.1"/>
</dbReference>
<feature type="domain" description="PEP-utilising enzyme mobile" evidence="1">
    <location>
        <begin position="501"/>
        <end position="570"/>
    </location>
</feature>
<sequence length="587" mass="64558">MATVVPIDEFVADAGYPGSPDRTEDSAPQLIEPYSRFRPEDQSRFWFLDFHWPRGLTPMGLISMTDGYAWATQYAAQAVSLPSGRGITVRSAGTHTYAAEIPLDPTVDKADRLARFARLLPPFIRDFKQVWHDYRTEIEADWQRLRDVDLARLPRAELGNFLRRARAQHKRTWEIHFELMYLLLAHYLGFRGMCTELGIDPVEISKFLECGETRIMATDRELWRLAAAARDAGLGSIFAATEPEELAVTLTKAGGKATGWLTGFRSFLDTYGWRTEGIGDIALPSWVEDPTSPLGTIKTLLHKDADHDFSAARTAARDASDGAIDAARSKLTREEQAAFDAGLASCQAANFAWWNEEHDFYIDLRATLPMRWGCLAAAEAIGTDEPDDTLFLFWPELMSILDGAADFREFKSIIGDRRQYFDHWSERRATMPKVLGTMPDTVSDPVMIEIFGINKHFLHAVRAAGSGASVKTLTGVPAARGSARGPARVLSNADHLHRILPGEVLVCESTSPNWTPAFAKIAACICDAGGSLSHAAIVGREYGVPTVTAVGVGTELIRDGDEVEVDGSTGTVTIFRRNDGSASSGST</sequence>
<dbReference type="Pfam" id="PF00391">
    <property type="entry name" value="PEP-utilizers"/>
    <property type="match status" value="1"/>
</dbReference>
<organism evidence="2 3">
    <name type="scientific">[Mycobacterium] crassicus</name>
    <dbReference type="NCBI Taxonomy" id="2872309"/>
    <lineage>
        <taxon>Bacteria</taxon>
        <taxon>Bacillati</taxon>
        <taxon>Actinomycetota</taxon>
        <taxon>Actinomycetes</taxon>
        <taxon>Mycobacteriales</taxon>
        <taxon>Mycobacteriaceae</taxon>
        <taxon>Mycolicibacter</taxon>
    </lineage>
</organism>
<evidence type="ECO:0000313" key="3">
    <source>
        <dbReference type="Proteomes" id="UP001299596"/>
    </source>
</evidence>
<dbReference type="Proteomes" id="UP001299596">
    <property type="component" value="Unassembled WGS sequence"/>
</dbReference>
<gene>
    <name evidence="2" type="ORF">K6T79_13755</name>
</gene>
<evidence type="ECO:0000313" key="2">
    <source>
        <dbReference type="EMBL" id="MEB3022110.1"/>
    </source>
</evidence>
<dbReference type="EMBL" id="JAYJJR010000008">
    <property type="protein sequence ID" value="MEB3022110.1"/>
    <property type="molecule type" value="Genomic_DNA"/>
</dbReference>
<dbReference type="InterPro" id="IPR036637">
    <property type="entry name" value="Phosphohistidine_dom_sf"/>
</dbReference>
<protein>
    <submittedName>
        <fullName evidence="2">PEP-utilizing enzyme</fullName>
    </submittedName>
</protein>
<dbReference type="InterPro" id="IPR051549">
    <property type="entry name" value="PEP_Utilizing_Enz"/>
</dbReference>
<reference evidence="2 3" key="1">
    <citation type="submission" date="2023-12" db="EMBL/GenBank/DDBJ databases">
        <title>Description of new species of Mycobacterium terrae complex isolated from sewage at the Sao Paulo Zoological Park Foundation in Brazil.</title>
        <authorList>
            <person name="Romagnoli C.L."/>
            <person name="Conceicao E.C."/>
            <person name="Machado E."/>
            <person name="Barreto L.B.P.F."/>
            <person name="Sharma A."/>
            <person name="Silva N.M."/>
            <person name="Marques L.E."/>
            <person name="Juliana M.A."/>
            <person name="Lourenco M.C.S."/>
            <person name="Digiampietri L.A."/>
            <person name="Suffys P.N."/>
            <person name="Viana-Niero C."/>
        </authorList>
    </citation>
    <scope>NUCLEOTIDE SEQUENCE [LARGE SCALE GENOMIC DNA]</scope>
    <source>
        <strain evidence="2 3">MYC098</strain>
    </source>
</reference>
<dbReference type="SUPFAM" id="SSF52009">
    <property type="entry name" value="Phosphohistidine domain"/>
    <property type="match status" value="1"/>
</dbReference>
<dbReference type="PANTHER" id="PTHR43615">
    <property type="entry name" value="PHOSPHOENOLPYRUVATE SYNTHASE-RELATED"/>
    <property type="match status" value="1"/>
</dbReference>
<keyword evidence="3" id="KW-1185">Reference proteome</keyword>
<accession>A0ABU5XIK3</accession>
<dbReference type="PANTHER" id="PTHR43615:SF1">
    <property type="entry name" value="PPDK_N DOMAIN-CONTAINING PROTEIN"/>
    <property type="match status" value="1"/>
</dbReference>
<name>A0ABU5XIK3_9MYCO</name>
<evidence type="ECO:0000259" key="1">
    <source>
        <dbReference type="Pfam" id="PF00391"/>
    </source>
</evidence>
<proteinExistence type="predicted"/>
<dbReference type="InterPro" id="IPR008279">
    <property type="entry name" value="PEP-util_enz_mobile_dom"/>
</dbReference>
<comment type="caution">
    <text evidence="2">The sequence shown here is derived from an EMBL/GenBank/DDBJ whole genome shotgun (WGS) entry which is preliminary data.</text>
</comment>